<evidence type="ECO:0000256" key="2">
    <source>
        <dbReference type="SAM" id="MobiDB-lite"/>
    </source>
</evidence>
<feature type="compositionally biased region" description="Basic and acidic residues" evidence="2">
    <location>
        <begin position="127"/>
        <end position="142"/>
    </location>
</feature>
<feature type="region of interest" description="Disordered" evidence="2">
    <location>
        <begin position="127"/>
        <end position="148"/>
    </location>
</feature>
<reference evidence="4" key="1">
    <citation type="submission" date="2019-12" db="EMBL/GenBank/DDBJ databases">
        <authorList>
            <person name="Cremers G."/>
        </authorList>
    </citation>
    <scope>NUCLEOTIDE SEQUENCE</scope>
    <source>
        <strain evidence="4">Mbul1</strain>
    </source>
</reference>
<evidence type="ECO:0000256" key="3">
    <source>
        <dbReference type="SAM" id="Phobius"/>
    </source>
</evidence>
<evidence type="ECO:0000256" key="1">
    <source>
        <dbReference type="SAM" id="Coils"/>
    </source>
</evidence>
<dbReference type="EMBL" id="LR743504">
    <property type="protein sequence ID" value="CAA2107879.1"/>
    <property type="molecule type" value="Genomic_DNA"/>
</dbReference>
<accession>A0A679JNX0</accession>
<keyword evidence="3" id="KW-1133">Transmembrane helix</keyword>
<sequence length="148" mass="16386">MPRLLELLRWKLAVIFAWTPTRTVALNLILVAYAVAGWGAFANKASAYRDLTDQVSLLQADRDGAVNRQKELEQANNDLLREWQGKLASAREELHQAAAARDAAKGQLASSQRELVASRKRVDLARDRVSETGSIKHAEPSKKATVKP</sequence>
<keyword evidence="1" id="KW-0175">Coiled coil</keyword>
<protein>
    <submittedName>
        <fullName evidence="4">Uncharacterized protein</fullName>
    </submittedName>
</protein>
<dbReference type="AlphaFoldDB" id="A0A679JNX0"/>
<feature type="coiled-coil region" evidence="1">
    <location>
        <begin position="62"/>
        <end position="107"/>
    </location>
</feature>
<keyword evidence="3" id="KW-0472">Membrane</keyword>
<evidence type="ECO:0000313" key="4">
    <source>
        <dbReference type="EMBL" id="CAA2107879.1"/>
    </source>
</evidence>
<feature type="transmembrane region" description="Helical" evidence="3">
    <location>
        <begin position="12"/>
        <end position="41"/>
    </location>
</feature>
<organism evidence="4">
    <name type="scientific">Methylobacterium bullatum</name>
    <dbReference type="NCBI Taxonomy" id="570505"/>
    <lineage>
        <taxon>Bacteria</taxon>
        <taxon>Pseudomonadati</taxon>
        <taxon>Pseudomonadota</taxon>
        <taxon>Alphaproteobacteria</taxon>
        <taxon>Hyphomicrobiales</taxon>
        <taxon>Methylobacteriaceae</taxon>
        <taxon>Methylobacterium</taxon>
    </lineage>
</organism>
<gene>
    <name evidence="4" type="ORF">MBUL_04383</name>
</gene>
<keyword evidence="3" id="KW-0812">Transmembrane</keyword>
<proteinExistence type="predicted"/>
<name>A0A679JNX0_9HYPH</name>